<accession>A0A3P7LXK8</accession>
<keyword evidence="3" id="KW-1185">Reference proteome</keyword>
<gene>
    <name evidence="2" type="ORF">SVUK_LOCUS18890</name>
</gene>
<protein>
    <submittedName>
        <fullName evidence="2">Uncharacterized protein</fullName>
    </submittedName>
</protein>
<name>A0A3P7LXK8_STRVU</name>
<feature type="compositionally biased region" description="Basic and acidic residues" evidence="1">
    <location>
        <begin position="1"/>
        <end position="16"/>
    </location>
</feature>
<dbReference type="Proteomes" id="UP000270094">
    <property type="component" value="Unassembled WGS sequence"/>
</dbReference>
<dbReference type="EMBL" id="UYYB01126048">
    <property type="protein sequence ID" value="VDM83892.1"/>
    <property type="molecule type" value="Genomic_DNA"/>
</dbReference>
<organism evidence="2 3">
    <name type="scientific">Strongylus vulgaris</name>
    <name type="common">Blood worm</name>
    <dbReference type="NCBI Taxonomy" id="40348"/>
    <lineage>
        <taxon>Eukaryota</taxon>
        <taxon>Metazoa</taxon>
        <taxon>Ecdysozoa</taxon>
        <taxon>Nematoda</taxon>
        <taxon>Chromadorea</taxon>
        <taxon>Rhabditida</taxon>
        <taxon>Rhabditina</taxon>
        <taxon>Rhabditomorpha</taxon>
        <taxon>Strongyloidea</taxon>
        <taxon>Strongylidae</taxon>
        <taxon>Strongylus</taxon>
    </lineage>
</organism>
<evidence type="ECO:0000313" key="3">
    <source>
        <dbReference type="Proteomes" id="UP000270094"/>
    </source>
</evidence>
<evidence type="ECO:0000256" key="1">
    <source>
        <dbReference type="SAM" id="MobiDB-lite"/>
    </source>
</evidence>
<dbReference type="OrthoDB" id="5877466at2759"/>
<proteinExistence type="predicted"/>
<evidence type="ECO:0000313" key="2">
    <source>
        <dbReference type="EMBL" id="VDM83892.1"/>
    </source>
</evidence>
<feature type="region of interest" description="Disordered" evidence="1">
    <location>
        <begin position="1"/>
        <end position="120"/>
    </location>
</feature>
<sequence>MTRSRSGSESEKDDVRSPTPDNIEASKKLGEDERSKPSEVQGSEMRKSRSRSRSKSVDEVRSPPSSDEDVRSKKKTDDRAKDSSEKRRARKKDEQKKAEEKAEEEKKEKKEPLDLLRTRTGGAYIPPAKLRMLQDQIQDKVILFKIYENF</sequence>
<feature type="compositionally biased region" description="Basic and acidic residues" evidence="1">
    <location>
        <begin position="24"/>
        <end position="37"/>
    </location>
</feature>
<feature type="compositionally biased region" description="Basic and acidic residues" evidence="1">
    <location>
        <begin position="68"/>
        <end position="117"/>
    </location>
</feature>
<reference evidence="2 3" key="1">
    <citation type="submission" date="2018-11" db="EMBL/GenBank/DDBJ databases">
        <authorList>
            <consortium name="Pathogen Informatics"/>
        </authorList>
    </citation>
    <scope>NUCLEOTIDE SEQUENCE [LARGE SCALE GENOMIC DNA]</scope>
</reference>
<dbReference type="AlphaFoldDB" id="A0A3P7LXK8"/>